<reference evidence="5" key="1">
    <citation type="journal article" date="2019" name="Int. J. Syst. Evol. Microbiol.">
        <title>The Global Catalogue of Microorganisms (GCM) 10K type strain sequencing project: providing services to taxonomists for standard genome sequencing and annotation.</title>
        <authorList>
            <consortium name="The Broad Institute Genomics Platform"/>
            <consortium name="The Broad Institute Genome Sequencing Center for Infectious Disease"/>
            <person name="Wu L."/>
            <person name="Ma J."/>
        </authorList>
    </citation>
    <scope>NUCLEOTIDE SEQUENCE [LARGE SCALE GENOMIC DNA]</scope>
    <source>
        <strain evidence="5">JCM 31319</strain>
    </source>
</reference>
<evidence type="ECO:0000259" key="3">
    <source>
        <dbReference type="Pfam" id="PF00561"/>
    </source>
</evidence>
<accession>A0ABW3SRQ1</accession>
<dbReference type="PANTHER" id="PTHR43798:SF33">
    <property type="entry name" value="HYDROLASE, PUTATIVE (AFU_ORTHOLOGUE AFUA_2G14860)-RELATED"/>
    <property type="match status" value="1"/>
</dbReference>
<dbReference type="Gene3D" id="3.40.50.1820">
    <property type="entry name" value="alpha/beta hydrolase"/>
    <property type="match status" value="1"/>
</dbReference>
<feature type="signal peptide" evidence="2">
    <location>
        <begin position="1"/>
        <end position="21"/>
    </location>
</feature>
<evidence type="ECO:0000256" key="2">
    <source>
        <dbReference type="SAM" id="SignalP"/>
    </source>
</evidence>
<dbReference type="InterPro" id="IPR019734">
    <property type="entry name" value="TPR_rpt"/>
</dbReference>
<dbReference type="InterPro" id="IPR029058">
    <property type="entry name" value="AB_hydrolase_fold"/>
</dbReference>
<protein>
    <submittedName>
        <fullName evidence="4">Alpha/beta fold hydrolase</fullName>
    </submittedName>
</protein>
<proteinExistence type="predicted"/>
<evidence type="ECO:0000313" key="5">
    <source>
        <dbReference type="Proteomes" id="UP001597094"/>
    </source>
</evidence>
<name>A0ABW3SRQ1_9BACT</name>
<feature type="chain" id="PRO_5047501954" evidence="2">
    <location>
        <begin position="22"/>
        <end position="413"/>
    </location>
</feature>
<dbReference type="Pfam" id="PF00561">
    <property type="entry name" value="Abhydrolase_1"/>
    <property type="match status" value="1"/>
</dbReference>
<dbReference type="PROSITE" id="PS50005">
    <property type="entry name" value="TPR"/>
    <property type="match status" value="1"/>
</dbReference>
<dbReference type="PANTHER" id="PTHR43798">
    <property type="entry name" value="MONOACYLGLYCEROL LIPASE"/>
    <property type="match status" value="1"/>
</dbReference>
<dbReference type="RefSeq" id="WP_377529394.1">
    <property type="nucleotide sequence ID" value="NZ_JBHTLD010000154.1"/>
</dbReference>
<dbReference type="EMBL" id="JBHTLD010000154">
    <property type="protein sequence ID" value="MFD1187579.1"/>
    <property type="molecule type" value="Genomic_DNA"/>
</dbReference>
<sequence>MTIKRILLLLLCIGNIALARAQQTKMVSVGNHSLEMIQAGTGDYTVIFESGFGSNYKVWGNVASEIANTNQVMLYSRAGTGKSEPNPEPQTLEAAIKDLSTLIEQAKLQPPFILVGHSYGAFIIRGYAAQHPGQVKGLVFVDPAHERMMQELKKADHAKALKDIELQNSFVPDRFKQENELINKIFEKGALPDFGKLPQVPVVVLTSVQKRENPELFLHEPKGVEVWRNLHNDFFSQFTSGAHVITAASGHNIHREEPELVVNAINQVVQAAAKEKVRQEHVAKMTALDGNFVQATAYLKKKKEQKAETVLFNGLKASGFDEPTINTIAYQQLNNPTNMPLTLLIFKYNTVTYASSANAFDSYGEALMKHGKLKQAEVQFEKAIELATASNDTSTLQNSKGNLEKIKLLKKTK</sequence>
<evidence type="ECO:0000256" key="1">
    <source>
        <dbReference type="PROSITE-ProRule" id="PRU00339"/>
    </source>
</evidence>
<feature type="repeat" description="TPR" evidence="1">
    <location>
        <begin position="357"/>
        <end position="390"/>
    </location>
</feature>
<dbReference type="InterPro" id="IPR050266">
    <property type="entry name" value="AB_hydrolase_sf"/>
</dbReference>
<feature type="domain" description="AB hydrolase-1" evidence="3">
    <location>
        <begin position="45"/>
        <end position="156"/>
    </location>
</feature>
<keyword evidence="1" id="KW-0802">TPR repeat</keyword>
<dbReference type="SUPFAM" id="SSF53474">
    <property type="entry name" value="alpha/beta-Hydrolases"/>
    <property type="match status" value="1"/>
</dbReference>
<gene>
    <name evidence="4" type="ORF">ACFQ2O_15280</name>
</gene>
<keyword evidence="5" id="KW-1185">Reference proteome</keyword>
<comment type="caution">
    <text evidence="4">The sequence shown here is derived from an EMBL/GenBank/DDBJ whole genome shotgun (WGS) entry which is preliminary data.</text>
</comment>
<keyword evidence="4" id="KW-0378">Hydrolase</keyword>
<dbReference type="GO" id="GO:0016787">
    <property type="term" value="F:hydrolase activity"/>
    <property type="evidence" value="ECO:0007669"/>
    <property type="project" value="UniProtKB-KW"/>
</dbReference>
<evidence type="ECO:0000313" key="4">
    <source>
        <dbReference type="EMBL" id="MFD1187579.1"/>
    </source>
</evidence>
<organism evidence="4 5">
    <name type="scientific">Pontibacter rugosus</name>
    <dbReference type="NCBI Taxonomy" id="1745966"/>
    <lineage>
        <taxon>Bacteria</taxon>
        <taxon>Pseudomonadati</taxon>
        <taxon>Bacteroidota</taxon>
        <taxon>Cytophagia</taxon>
        <taxon>Cytophagales</taxon>
        <taxon>Hymenobacteraceae</taxon>
        <taxon>Pontibacter</taxon>
    </lineage>
</organism>
<keyword evidence="2" id="KW-0732">Signal</keyword>
<dbReference type="InterPro" id="IPR000073">
    <property type="entry name" value="AB_hydrolase_1"/>
</dbReference>
<dbReference type="Proteomes" id="UP001597094">
    <property type="component" value="Unassembled WGS sequence"/>
</dbReference>